<protein>
    <submittedName>
        <fullName evidence="1">Uncharacterized protein</fullName>
    </submittedName>
</protein>
<dbReference type="InParanoid" id="A0A482X3N0"/>
<organism evidence="1 2">
    <name type="scientific">Laodelphax striatellus</name>
    <name type="common">Small brown planthopper</name>
    <name type="synonym">Delphax striatella</name>
    <dbReference type="NCBI Taxonomy" id="195883"/>
    <lineage>
        <taxon>Eukaryota</taxon>
        <taxon>Metazoa</taxon>
        <taxon>Ecdysozoa</taxon>
        <taxon>Arthropoda</taxon>
        <taxon>Hexapoda</taxon>
        <taxon>Insecta</taxon>
        <taxon>Pterygota</taxon>
        <taxon>Neoptera</taxon>
        <taxon>Paraneoptera</taxon>
        <taxon>Hemiptera</taxon>
        <taxon>Auchenorrhyncha</taxon>
        <taxon>Fulgoroidea</taxon>
        <taxon>Delphacidae</taxon>
        <taxon>Criomorphinae</taxon>
        <taxon>Laodelphax</taxon>
    </lineage>
</organism>
<reference evidence="1 2" key="1">
    <citation type="journal article" date="2017" name="Gigascience">
        <title>Genome sequence of the small brown planthopper, Laodelphax striatellus.</title>
        <authorList>
            <person name="Zhu J."/>
            <person name="Jiang F."/>
            <person name="Wang X."/>
            <person name="Yang P."/>
            <person name="Bao Y."/>
            <person name="Zhao W."/>
            <person name="Wang W."/>
            <person name="Lu H."/>
            <person name="Wang Q."/>
            <person name="Cui N."/>
            <person name="Li J."/>
            <person name="Chen X."/>
            <person name="Luo L."/>
            <person name="Yu J."/>
            <person name="Kang L."/>
            <person name="Cui F."/>
        </authorList>
    </citation>
    <scope>NUCLEOTIDE SEQUENCE [LARGE SCALE GENOMIC DNA]</scope>
    <source>
        <strain evidence="1">Lst14</strain>
    </source>
</reference>
<accession>A0A482X3N0</accession>
<comment type="caution">
    <text evidence="1">The sequence shown here is derived from an EMBL/GenBank/DDBJ whole genome shotgun (WGS) entry which is preliminary data.</text>
</comment>
<dbReference type="EMBL" id="QKKF02019538">
    <property type="protein sequence ID" value="RZF39861.1"/>
    <property type="molecule type" value="Genomic_DNA"/>
</dbReference>
<proteinExistence type="predicted"/>
<dbReference type="Proteomes" id="UP000291343">
    <property type="component" value="Unassembled WGS sequence"/>
</dbReference>
<keyword evidence="2" id="KW-1185">Reference proteome</keyword>
<evidence type="ECO:0000313" key="2">
    <source>
        <dbReference type="Proteomes" id="UP000291343"/>
    </source>
</evidence>
<sequence>MPPILRKRNDMRNVYYRRRIKTLLGLKPKKINKKRVFGRQNEYKSDQSDKCEKRENYKYFVDNIDNMDWGATGSSVNEIIHRISRNIGERKMFSRLEIRSILENEFLSTASR</sequence>
<gene>
    <name evidence="1" type="ORF">LSTR_LSTR014160</name>
</gene>
<evidence type="ECO:0000313" key="1">
    <source>
        <dbReference type="EMBL" id="RZF39861.1"/>
    </source>
</evidence>
<name>A0A482X3N0_LAOST</name>
<dbReference type="AlphaFoldDB" id="A0A482X3N0"/>